<protein>
    <submittedName>
        <fullName evidence="1">Uncharacterized protein</fullName>
    </submittedName>
</protein>
<name>A0ABU5E618_9PROT</name>
<evidence type="ECO:0000313" key="1">
    <source>
        <dbReference type="EMBL" id="MDY0881727.1"/>
    </source>
</evidence>
<dbReference type="RefSeq" id="WP_320506779.1">
    <property type="nucleotide sequence ID" value="NZ_JAXCLW010000001.1"/>
</dbReference>
<organism evidence="1 2">
    <name type="scientific">Dongia soli</name>
    <dbReference type="NCBI Taxonomy" id="600628"/>
    <lineage>
        <taxon>Bacteria</taxon>
        <taxon>Pseudomonadati</taxon>
        <taxon>Pseudomonadota</taxon>
        <taxon>Alphaproteobacteria</taxon>
        <taxon>Rhodospirillales</taxon>
        <taxon>Dongiaceae</taxon>
        <taxon>Dongia</taxon>
    </lineage>
</organism>
<evidence type="ECO:0000313" key="2">
    <source>
        <dbReference type="Proteomes" id="UP001279642"/>
    </source>
</evidence>
<keyword evidence="2" id="KW-1185">Reference proteome</keyword>
<dbReference type="EMBL" id="JAXCLW010000001">
    <property type="protein sequence ID" value="MDY0881727.1"/>
    <property type="molecule type" value="Genomic_DNA"/>
</dbReference>
<proteinExistence type="predicted"/>
<dbReference type="Proteomes" id="UP001279642">
    <property type="component" value="Unassembled WGS sequence"/>
</dbReference>
<gene>
    <name evidence="1" type="ORF">SMD27_02630</name>
</gene>
<reference evidence="1 2" key="1">
    <citation type="journal article" date="2016" name="Antonie Van Leeuwenhoek">
        <title>Dongia soli sp. nov., isolated from soil from Dokdo, Korea.</title>
        <authorList>
            <person name="Kim D.U."/>
            <person name="Lee H."/>
            <person name="Kim H."/>
            <person name="Kim S.G."/>
            <person name="Ka J.O."/>
        </authorList>
    </citation>
    <scope>NUCLEOTIDE SEQUENCE [LARGE SCALE GENOMIC DNA]</scope>
    <source>
        <strain evidence="1 2">D78</strain>
    </source>
</reference>
<sequence>MARTKIASMDAAGVGRNPALRASLRETGEDVLCDGVPVGRIDAFTVRDRGYIGNFPAKDFRGLAKEMATRLAIRVIKAPAIMSPAEPYGMNWTVKMGYAAITWHMHDVGFDDRKPLANQFNVYAPLAAA</sequence>
<comment type="caution">
    <text evidence="1">The sequence shown here is derived from an EMBL/GenBank/DDBJ whole genome shotgun (WGS) entry which is preliminary data.</text>
</comment>
<accession>A0ABU5E618</accession>